<dbReference type="Gene3D" id="3.40.33.10">
    <property type="entry name" value="CAP"/>
    <property type="match status" value="1"/>
</dbReference>
<proteinExistence type="inferred from homology"/>
<dbReference type="GO" id="GO:0005576">
    <property type="term" value="C:extracellular region"/>
    <property type="evidence" value="ECO:0007669"/>
    <property type="project" value="InterPro"/>
</dbReference>
<keyword evidence="5" id="KW-1185">Reference proteome</keyword>
<gene>
    <name evidence="4" type="ORF">AALO_G00158840</name>
</gene>
<comment type="similarity">
    <text evidence="1">Belongs to the CRISP family.</text>
</comment>
<organism evidence="4 5">
    <name type="scientific">Alosa alosa</name>
    <name type="common">allis shad</name>
    <dbReference type="NCBI Taxonomy" id="278164"/>
    <lineage>
        <taxon>Eukaryota</taxon>
        <taxon>Metazoa</taxon>
        <taxon>Chordata</taxon>
        <taxon>Craniata</taxon>
        <taxon>Vertebrata</taxon>
        <taxon>Euteleostomi</taxon>
        <taxon>Actinopterygii</taxon>
        <taxon>Neopterygii</taxon>
        <taxon>Teleostei</taxon>
        <taxon>Clupei</taxon>
        <taxon>Clupeiformes</taxon>
        <taxon>Clupeoidei</taxon>
        <taxon>Clupeidae</taxon>
        <taxon>Alosa</taxon>
    </lineage>
</organism>
<dbReference type="PRINTS" id="PR00838">
    <property type="entry name" value="V5ALLERGEN"/>
</dbReference>
<protein>
    <recommendedName>
        <fullName evidence="3">SCP domain-containing protein</fullName>
    </recommendedName>
</protein>
<dbReference type="InterPro" id="IPR002413">
    <property type="entry name" value="V5_allergen-like"/>
</dbReference>
<name>A0AAV6GK52_9TELE</name>
<accession>A0AAV6GK52</accession>
<dbReference type="AlphaFoldDB" id="A0AAV6GK52"/>
<dbReference type="InterPro" id="IPR018244">
    <property type="entry name" value="Allrgn_V5/Tpx1_CS"/>
</dbReference>
<dbReference type="EMBL" id="JADWDJ010000011">
    <property type="protein sequence ID" value="KAG5274070.1"/>
    <property type="molecule type" value="Genomic_DNA"/>
</dbReference>
<dbReference type="PANTHER" id="PTHR10334">
    <property type="entry name" value="CYSTEINE-RICH SECRETORY PROTEIN-RELATED"/>
    <property type="match status" value="1"/>
</dbReference>
<dbReference type="SMART" id="SM00198">
    <property type="entry name" value="SCP"/>
    <property type="match status" value="1"/>
</dbReference>
<evidence type="ECO:0000259" key="3">
    <source>
        <dbReference type="SMART" id="SM00198"/>
    </source>
</evidence>
<reference evidence="4" key="1">
    <citation type="submission" date="2020-10" db="EMBL/GenBank/DDBJ databases">
        <title>Chromosome-scale genome assembly of the Allis shad, Alosa alosa.</title>
        <authorList>
            <person name="Margot Z."/>
            <person name="Christophe K."/>
            <person name="Cabau C."/>
            <person name="Louis A."/>
            <person name="Berthelot C."/>
            <person name="Parey E."/>
            <person name="Roest Crollius H."/>
            <person name="Montfort J."/>
            <person name="Robinson-Rechavi M."/>
            <person name="Bucao C."/>
            <person name="Bouchez O."/>
            <person name="Gislard M."/>
            <person name="Lluch J."/>
            <person name="Milhes M."/>
            <person name="Lampietro C."/>
            <person name="Lopez Roques C."/>
            <person name="Donnadieu C."/>
            <person name="Braasch I."/>
            <person name="Desvignes T."/>
            <person name="Postlethwait J."/>
            <person name="Bobe J."/>
            <person name="Guiguen Y."/>
        </authorList>
    </citation>
    <scope>NUCLEOTIDE SEQUENCE</scope>
    <source>
        <strain evidence="4">M-15738</strain>
        <tissue evidence="4">Blood</tissue>
    </source>
</reference>
<keyword evidence="2" id="KW-0732">Signal</keyword>
<dbReference type="PROSITE" id="PS01009">
    <property type="entry name" value="CRISP_1"/>
    <property type="match status" value="1"/>
</dbReference>
<dbReference type="PRINTS" id="PR00837">
    <property type="entry name" value="V5TPXLIKE"/>
</dbReference>
<feature type="chain" id="PRO_5043540500" description="SCP domain-containing protein" evidence="2">
    <location>
        <begin position="20"/>
        <end position="259"/>
    </location>
</feature>
<comment type="caution">
    <text evidence="4">The sequence shown here is derived from an EMBL/GenBank/DDBJ whole genome shotgun (WGS) entry which is preliminary data.</text>
</comment>
<feature type="domain" description="SCP" evidence="3">
    <location>
        <begin position="31"/>
        <end position="184"/>
    </location>
</feature>
<evidence type="ECO:0000256" key="2">
    <source>
        <dbReference type="SAM" id="SignalP"/>
    </source>
</evidence>
<dbReference type="InterPro" id="IPR014044">
    <property type="entry name" value="CAP_dom"/>
</dbReference>
<sequence length="259" mass="28205">MGVLCPALLVSLSARLLLASSGGLPGITDPQFIQDCVKFHNTHRSQAQPSAKNMLRMTWDEALAKSANAWAKMCQASHNPLLKQARKLHPVFGRVGENIWVGLPVNKFSVEKALNSWKDERQYYTLQTNTCSKTCGHYTQLMWAKSYKVGCAVHHCTGGIHGFSDSPKAAIFVCNYGDGGNVGGVIPYSEGPSCADCPEGDHCESQLCSNAARDVVKTYDWSPAETTSNSSAVSLFHWTAAMKQSQSLVILFLVTVCNM</sequence>
<dbReference type="Proteomes" id="UP000823561">
    <property type="component" value="Chromosome 11"/>
</dbReference>
<dbReference type="InterPro" id="IPR001283">
    <property type="entry name" value="CRISP-related"/>
</dbReference>
<evidence type="ECO:0000256" key="1">
    <source>
        <dbReference type="ARBA" id="ARBA00009923"/>
    </source>
</evidence>
<evidence type="ECO:0000313" key="4">
    <source>
        <dbReference type="EMBL" id="KAG5274070.1"/>
    </source>
</evidence>
<evidence type="ECO:0000313" key="5">
    <source>
        <dbReference type="Proteomes" id="UP000823561"/>
    </source>
</evidence>
<dbReference type="InterPro" id="IPR035940">
    <property type="entry name" value="CAP_sf"/>
</dbReference>
<feature type="signal peptide" evidence="2">
    <location>
        <begin position="1"/>
        <end position="19"/>
    </location>
</feature>
<dbReference type="Pfam" id="PF00188">
    <property type="entry name" value="CAP"/>
    <property type="match status" value="1"/>
</dbReference>
<dbReference type="SUPFAM" id="SSF55797">
    <property type="entry name" value="PR-1-like"/>
    <property type="match status" value="1"/>
</dbReference>